<dbReference type="GO" id="GO:0006508">
    <property type="term" value="P:proteolysis"/>
    <property type="evidence" value="ECO:0007669"/>
    <property type="project" value="InterPro"/>
</dbReference>
<dbReference type="EMBL" id="MW857570">
    <property type="protein sequence ID" value="QXY08338.1"/>
    <property type="molecule type" value="Genomic_DNA"/>
</dbReference>
<dbReference type="GO" id="GO:0008236">
    <property type="term" value="F:serine-type peptidase activity"/>
    <property type="evidence" value="ECO:0007669"/>
    <property type="project" value="InterPro"/>
</dbReference>
<dbReference type="SUPFAM" id="SSF82171">
    <property type="entry name" value="DPP6 N-terminal domain-like"/>
    <property type="match status" value="1"/>
</dbReference>
<feature type="domain" description="Peptidase S9 prolyl oligopeptidase catalytic" evidence="2">
    <location>
        <begin position="529"/>
        <end position="582"/>
    </location>
</feature>
<dbReference type="InterPro" id="IPR029058">
    <property type="entry name" value="AB_hydrolase_fold"/>
</dbReference>
<feature type="signal peptide" evidence="1">
    <location>
        <begin position="1"/>
        <end position="24"/>
    </location>
</feature>
<keyword evidence="1" id="KW-0732">Signal</keyword>
<evidence type="ECO:0000256" key="1">
    <source>
        <dbReference type="SAM" id="SignalP"/>
    </source>
</evidence>
<dbReference type="AlphaFoldDB" id="A0A8F8ALW1"/>
<evidence type="ECO:0000259" key="2">
    <source>
        <dbReference type="Pfam" id="PF00326"/>
    </source>
</evidence>
<organism evidence="3">
    <name type="scientific">uncultured Sphingobium sp</name>
    <dbReference type="NCBI Taxonomy" id="316087"/>
    <lineage>
        <taxon>Bacteria</taxon>
        <taxon>Pseudomonadati</taxon>
        <taxon>Pseudomonadota</taxon>
        <taxon>Alphaproteobacteria</taxon>
        <taxon>Sphingomonadales</taxon>
        <taxon>Sphingomonadaceae</taxon>
        <taxon>Sphingobium</taxon>
        <taxon>environmental samples</taxon>
    </lineage>
</organism>
<proteinExistence type="predicted"/>
<protein>
    <submittedName>
        <fullName evidence="3">Prolyl oligopeptidase family</fullName>
    </submittedName>
</protein>
<dbReference type="SUPFAM" id="SSF53474">
    <property type="entry name" value="alpha/beta-Hydrolases"/>
    <property type="match status" value="1"/>
</dbReference>
<sequence length="722" mass="78757">MRNRTLGFALAGAALAGMASPAVAKNGRAQDWSIADIVEAPSVIDLALSQDGSEVAYILRRGDMRENREIFELHVVSIASRHERVLATSAWLGALKLIPSQKNAWSVLGDFGEGVQLYRFDRSGARTTVVSQPDPVLVGSADGAVPGIPNDPPTRFGVVSYAWRPDGRAVFYTALDRKKAGSTPLFDAAVVEASSRRRWEPDVDVRFAVSDENGKPLAVASRPTSDRIARFAGGDAQWQGEALYYSTMESVAGTPRITRWRWNATDGASHLVEADAAFSSPWLGPHGGALSVRRYGADRKIIEIDHDGREHDHGLFAGTLSDPRSPGIWRSPDGERVLVAVRMGDIPRYSILLLTKDGRSRLYEVAGSLTNCSFDGRLRGGVCVQQGLAIPPKIVSFDLGSGQIRPLIEIAPRYNLLRKSAVEARIWRNRMGYTSSGFVIRPDHYEPRKRHPLILITHGSDADERFLSADLVWNFPIQLFVQRGYIVALVNDPSPSQSETLALAASAWSNCGKGMGPERVQDLMWLNGVASYEAVVHDLVNQGVADPNRVGIAGYSRGSQMVNVAMTNSRLFQAASSGDGGYLEPAAWRYNRCSYAGVFGGRPGTVSADPLYRRLTPSYRAAEASGAILQQMAEPRPGAADFHQSLREAGVPAQITLFPGDTEASDETHLFHIPTNRAAAMLENLCWFDFWLKDISGSPIDCPRISDWKAMAIDWRNGKSGG</sequence>
<evidence type="ECO:0000313" key="3">
    <source>
        <dbReference type="EMBL" id="QXY08338.1"/>
    </source>
</evidence>
<accession>A0A8F8ALW1</accession>
<reference evidence="3" key="1">
    <citation type="submission" date="2021-04" db="EMBL/GenBank/DDBJ databases">
        <title>Love, betrayal, and metabolite control by cyanobacterial epibionts regulating niche colonisation.</title>
        <authorList>
            <person name="Subhasish S."/>
            <person name="Urajova P."/>
            <person name="Bulzu P.-A."/>
            <person name="Mares J."/>
            <person name="Konert G."/>
            <person name="Manoel J.C."/>
            <person name="Macho M."/>
            <person name="Ewe D."/>
            <person name="Kuzma M."/>
            <person name="Hrouzek P."/>
            <person name="Masojidek J."/>
            <person name="Ghai R."/>
            <person name="Saurav K."/>
        </authorList>
    </citation>
    <scope>NUCLEOTIDE SEQUENCE</scope>
</reference>
<feature type="chain" id="PRO_5034823862" evidence="1">
    <location>
        <begin position="25"/>
        <end position="722"/>
    </location>
</feature>
<dbReference type="Pfam" id="PF00326">
    <property type="entry name" value="Peptidase_S9"/>
    <property type="match status" value="1"/>
</dbReference>
<dbReference type="Gene3D" id="3.40.50.1820">
    <property type="entry name" value="alpha/beta hydrolase"/>
    <property type="match status" value="1"/>
</dbReference>
<name>A0A8F8ALW1_9SPHN</name>
<dbReference type="InterPro" id="IPR001375">
    <property type="entry name" value="Peptidase_S9_cat"/>
</dbReference>